<proteinExistence type="predicted"/>
<keyword evidence="1" id="KW-0732">Signal</keyword>
<evidence type="ECO:0000313" key="3">
    <source>
        <dbReference type="Proteomes" id="UP000438182"/>
    </source>
</evidence>
<feature type="signal peptide" evidence="1">
    <location>
        <begin position="1"/>
        <end position="26"/>
    </location>
</feature>
<dbReference type="InterPro" id="IPR043777">
    <property type="entry name" value="DUF5719"/>
</dbReference>
<evidence type="ECO:0000313" key="2">
    <source>
        <dbReference type="EMBL" id="MWB98856.1"/>
    </source>
</evidence>
<sequence length="464" mass="45694">MPDAKRITRVALKCLAVLAGAAAAGAVVLTAAAVDWPEHRAEPPSVLVQPSESRQLRVCPGPLLELALDASEADVASPIGSAARVVAAVPDDAEIVESDLVGDGTSVETARGAVDPGLLAAAQSQEAGTDTVRGLAAVNCIEAVDEAWLVGGSTAVGRSSLVLLANPGTVASTVELRIHGQDGLIDAPGAAGIVVPAGTQQAISLAGLAPDEPSPVVQVVATGAPIAASLEQSVIRGLAPGGVDLVGASAAPAARQVVPGVAIAVAGGVDPGEEHATGDDFAAVRLLAPETDAEADIRILGADGAEVASFGAALVAGEVLDVPLGELAAGEYTLDVDADEPVVAAVRVDTGEGDERDFAWAQAAAALGQRQLVAVAAEDGVLVLANPGSTERIATIAVDGAEPGEVRIAPGASASVPVDAGSGILLGDADGLRAAVVHSSAGRIAIAAVQPPSPLDSAIRVYPR</sequence>
<feature type="chain" id="PRO_5038350190" description="Large extracellular alpha-helical protein" evidence="1">
    <location>
        <begin position="27"/>
        <end position="464"/>
    </location>
</feature>
<gene>
    <name evidence="2" type="ORF">GB864_09890</name>
</gene>
<accession>A0A6I4NWT9</accession>
<evidence type="ECO:0008006" key="4">
    <source>
        <dbReference type="Google" id="ProtNLM"/>
    </source>
</evidence>
<dbReference type="AlphaFoldDB" id="A0A6I4NWT9"/>
<comment type="caution">
    <text evidence="2">The sequence shown here is derived from an EMBL/GenBank/DDBJ whole genome shotgun (WGS) entry which is preliminary data.</text>
</comment>
<evidence type="ECO:0000256" key="1">
    <source>
        <dbReference type="SAM" id="SignalP"/>
    </source>
</evidence>
<organism evidence="2 3">
    <name type="scientific">Agromyces seonyuensis</name>
    <dbReference type="NCBI Taxonomy" id="2662446"/>
    <lineage>
        <taxon>Bacteria</taxon>
        <taxon>Bacillati</taxon>
        <taxon>Actinomycetota</taxon>
        <taxon>Actinomycetes</taxon>
        <taxon>Micrococcales</taxon>
        <taxon>Microbacteriaceae</taxon>
        <taxon>Agromyces</taxon>
    </lineage>
</organism>
<dbReference type="Pfam" id="PF18986">
    <property type="entry name" value="DUF5719"/>
    <property type="match status" value="1"/>
</dbReference>
<dbReference type="Proteomes" id="UP000438182">
    <property type="component" value="Unassembled WGS sequence"/>
</dbReference>
<dbReference type="RefSeq" id="WP_160424564.1">
    <property type="nucleotide sequence ID" value="NZ_WSTA01000039.1"/>
</dbReference>
<name>A0A6I4NWT9_9MICO</name>
<protein>
    <recommendedName>
        <fullName evidence="4">Large extracellular alpha-helical protein</fullName>
    </recommendedName>
</protein>
<reference evidence="2 3" key="1">
    <citation type="submission" date="2019-12" db="EMBL/GenBank/DDBJ databases">
        <authorList>
            <person name="Kim Y.S."/>
        </authorList>
    </citation>
    <scope>NUCLEOTIDE SEQUENCE [LARGE SCALE GENOMIC DNA]</scope>
    <source>
        <strain evidence="2 3">MMS17-SY077</strain>
    </source>
</reference>
<dbReference type="EMBL" id="WSTA01000039">
    <property type="protein sequence ID" value="MWB98856.1"/>
    <property type="molecule type" value="Genomic_DNA"/>
</dbReference>
<keyword evidence="3" id="KW-1185">Reference proteome</keyword>